<keyword evidence="3" id="KW-1185">Reference proteome</keyword>
<sequence>MASVNAYCFYKNKSARKYGEISLEKYLRNGLSHVFAGVRHPEDARLDAGDAGDWAFEDIVLASIKVCMLYGDPNPCPGPYSFVFRVPAARLSIVPSDLSPGAEEDALVEMLLNCESGTLDGLREIEQIKGVLILNTPVFCQIIVAMALSQGNRQLVKEIISRYPPAPGHELLFGTEKGGPTTDSAEVTFGSRRALSHKVFQGQADNGCELWSAMIRAGWAVPRRYMQAWAASSPSPAAGIELLKTLADRGVKIEKGTVDAALWYGHASVLDYVLSQYVPDNGDPLTCAVDEREAHDFLIAAARRKRGGVEQLEVLFQHDINDIHWMPEVDQNATADPRYLAELERNANLPQQTPLHAAAALGNLEVVE</sequence>
<dbReference type="PROSITE" id="PS50088">
    <property type="entry name" value="ANK_REPEAT"/>
    <property type="match status" value="1"/>
</dbReference>
<gene>
    <name evidence="2" type="ORF">SLS62_011400</name>
</gene>
<dbReference type="PROSITE" id="PS50297">
    <property type="entry name" value="ANK_REP_REGION"/>
    <property type="match status" value="1"/>
</dbReference>
<evidence type="ECO:0000313" key="2">
    <source>
        <dbReference type="EMBL" id="KAK7738423.1"/>
    </source>
</evidence>
<comment type="caution">
    <text evidence="2">The sequence shown here is derived from an EMBL/GenBank/DDBJ whole genome shotgun (WGS) entry which is preliminary data.</text>
</comment>
<dbReference type="EMBL" id="JAKJXP020000211">
    <property type="protein sequence ID" value="KAK7738423.1"/>
    <property type="molecule type" value="Genomic_DNA"/>
</dbReference>
<name>A0AAN9U341_9PEZI</name>
<dbReference type="InterPro" id="IPR002110">
    <property type="entry name" value="Ankyrin_rpt"/>
</dbReference>
<evidence type="ECO:0000256" key="1">
    <source>
        <dbReference type="PROSITE-ProRule" id="PRU00023"/>
    </source>
</evidence>
<feature type="repeat" description="ANK" evidence="1">
    <location>
        <begin position="350"/>
        <end position="368"/>
    </location>
</feature>
<protein>
    <submittedName>
        <fullName evidence="2">Uncharacterized protein</fullName>
    </submittedName>
</protein>
<keyword evidence="1" id="KW-0040">ANK repeat</keyword>
<reference evidence="2 3" key="1">
    <citation type="submission" date="2024-02" db="EMBL/GenBank/DDBJ databases">
        <title>De novo assembly and annotation of 12 fungi associated with fruit tree decline syndrome in Ontario, Canada.</title>
        <authorList>
            <person name="Sulman M."/>
            <person name="Ellouze W."/>
            <person name="Ilyukhin E."/>
        </authorList>
    </citation>
    <scope>NUCLEOTIDE SEQUENCE [LARGE SCALE GENOMIC DNA]</scope>
    <source>
        <strain evidence="2 3">M11/M66-122</strain>
    </source>
</reference>
<organism evidence="2 3">
    <name type="scientific">Diatrype stigma</name>
    <dbReference type="NCBI Taxonomy" id="117547"/>
    <lineage>
        <taxon>Eukaryota</taxon>
        <taxon>Fungi</taxon>
        <taxon>Dikarya</taxon>
        <taxon>Ascomycota</taxon>
        <taxon>Pezizomycotina</taxon>
        <taxon>Sordariomycetes</taxon>
        <taxon>Xylariomycetidae</taxon>
        <taxon>Xylariales</taxon>
        <taxon>Diatrypaceae</taxon>
        <taxon>Diatrype</taxon>
    </lineage>
</organism>
<accession>A0AAN9U341</accession>
<dbReference type="AlphaFoldDB" id="A0AAN9U341"/>
<proteinExistence type="predicted"/>
<evidence type="ECO:0000313" key="3">
    <source>
        <dbReference type="Proteomes" id="UP001320420"/>
    </source>
</evidence>
<dbReference type="Proteomes" id="UP001320420">
    <property type="component" value="Unassembled WGS sequence"/>
</dbReference>